<dbReference type="GO" id="GO:0032977">
    <property type="term" value="F:membrane insertase activity"/>
    <property type="evidence" value="ECO:0007669"/>
    <property type="project" value="InterPro"/>
</dbReference>
<reference evidence="15 16" key="1">
    <citation type="submission" date="2020-08" db="EMBL/GenBank/DDBJ databases">
        <title>Sequencing the genomes of 1000 actinobacteria strains.</title>
        <authorList>
            <person name="Klenk H.-P."/>
        </authorList>
    </citation>
    <scope>NUCLEOTIDE SEQUENCE [LARGE SCALE GENOMIC DNA]</scope>
    <source>
        <strain evidence="15 16">DSM 43149</strain>
    </source>
</reference>
<keyword evidence="5 13" id="KW-1133">Transmembrane helix</keyword>
<sequence length="238" mass="24658">MSISAALDAVVGVAHSALEGLHTLLMPIAGGLAPALAIVLFTVAVRLAISPLSWLQARSARRGAALAPQVAELRKKHRDDPVALATATLALRRAHGAGPFAALLPALAQAPFFMLMFQLVRPGPGVPAGVLGGHLAGVPLAAHLAAGLPVFAVLAALALVLAWWSSRRMRRMAAGTDAGAVGRVMSLLPFLTVAVVLWLPLAGALYLVTSTAWTALEQLVLHRTPFFSPSPAARRPTS</sequence>
<evidence type="ECO:0000256" key="3">
    <source>
        <dbReference type="ARBA" id="ARBA00015325"/>
    </source>
</evidence>
<dbReference type="EMBL" id="JACHNH010000001">
    <property type="protein sequence ID" value="MBB4760101.1"/>
    <property type="molecule type" value="Genomic_DNA"/>
</dbReference>
<feature type="transmembrane region" description="Helical" evidence="13">
    <location>
        <begin position="26"/>
        <end position="49"/>
    </location>
</feature>
<dbReference type="PANTHER" id="PTHR12428:SF65">
    <property type="entry name" value="CYTOCHROME C OXIDASE ASSEMBLY PROTEIN COX18, MITOCHONDRIAL"/>
    <property type="match status" value="1"/>
</dbReference>
<gene>
    <name evidence="15" type="ORF">BJ971_000657</name>
</gene>
<feature type="transmembrane region" description="Helical" evidence="13">
    <location>
        <begin position="100"/>
        <end position="120"/>
    </location>
</feature>
<comment type="function">
    <text evidence="7">Required for the insertion and/or proper folding and/or complex formation of integral membrane proteins into the membrane. Involved in integration of membrane proteins that insert both dependently and independently of the Sec translocase complex, as well as at least some lipoproteins. Aids folding of multispanning membrane proteins.</text>
</comment>
<dbReference type="PANTHER" id="PTHR12428">
    <property type="entry name" value="OXA1"/>
    <property type="match status" value="1"/>
</dbReference>
<evidence type="ECO:0000313" key="15">
    <source>
        <dbReference type="EMBL" id="MBB4760101.1"/>
    </source>
</evidence>
<evidence type="ECO:0000256" key="9">
    <source>
        <dbReference type="ARBA" id="ARBA00031538"/>
    </source>
</evidence>
<evidence type="ECO:0000256" key="6">
    <source>
        <dbReference type="ARBA" id="ARBA00023136"/>
    </source>
</evidence>
<dbReference type="AlphaFoldDB" id="A0A7W7MMM0"/>
<evidence type="ECO:0000256" key="4">
    <source>
        <dbReference type="ARBA" id="ARBA00022692"/>
    </source>
</evidence>
<evidence type="ECO:0000313" key="16">
    <source>
        <dbReference type="Proteomes" id="UP000578112"/>
    </source>
</evidence>
<evidence type="ECO:0000256" key="7">
    <source>
        <dbReference type="ARBA" id="ARBA00025034"/>
    </source>
</evidence>
<keyword evidence="6 13" id="KW-0472">Membrane</keyword>
<proteinExistence type="inferred from homology"/>
<dbReference type="Proteomes" id="UP000578112">
    <property type="component" value="Unassembled WGS sequence"/>
</dbReference>
<evidence type="ECO:0000256" key="5">
    <source>
        <dbReference type="ARBA" id="ARBA00022989"/>
    </source>
</evidence>
<comment type="similarity">
    <text evidence="2">Belongs to the OXA1/ALB3/YidC family. Type 1 subfamily.</text>
</comment>
<comment type="caution">
    <text evidence="15">The sequence shown here is derived from an EMBL/GenBank/DDBJ whole genome shotgun (WGS) entry which is preliminary data.</text>
</comment>
<dbReference type="InterPro" id="IPR001708">
    <property type="entry name" value="YidC/ALB3/OXA1/COX18"/>
</dbReference>
<feature type="transmembrane region" description="Helical" evidence="13">
    <location>
        <begin position="184"/>
        <end position="208"/>
    </location>
</feature>
<comment type="subunit">
    <text evidence="8">Interacts with the Sec translocase complex via SecD. Specifically interacts with transmembrane segments of nascent integral membrane proteins during membrane integration.</text>
</comment>
<evidence type="ECO:0000256" key="1">
    <source>
        <dbReference type="ARBA" id="ARBA00004141"/>
    </source>
</evidence>
<dbReference type="NCBIfam" id="TIGR03592">
    <property type="entry name" value="yidC_oxa1_cterm"/>
    <property type="match status" value="1"/>
</dbReference>
<evidence type="ECO:0000256" key="11">
    <source>
        <dbReference type="ARBA" id="ARBA00033342"/>
    </source>
</evidence>
<evidence type="ECO:0000256" key="2">
    <source>
        <dbReference type="ARBA" id="ARBA00010527"/>
    </source>
</evidence>
<dbReference type="GO" id="GO:0051205">
    <property type="term" value="P:protein insertion into membrane"/>
    <property type="evidence" value="ECO:0007669"/>
    <property type="project" value="TreeGrafter"/>
</dbReference>
<protein>
    <recommendedName>
        <fullName evidence="3">Membrane protein insertase YidC</fullName>
    </recommendedName>
    <alternativeName>
        <fullName evidence="11">Foldase YidC</fullName>
    </alternativeName>
    <alternativeName>
        <fullName evidence="10">Membrane integrase YidC</fullName>
    </alternativeName>
    <alternativeName>
        <fullName evidence="9">Membrane protein YidC</fullName>
    </alternativeName>
</protein>
<dbReference type="GO" id="GO:0005886">
    <property type="term" value="C:plasma membrane"/>
    <property type="evidence" value="ECO:0007669"/>
    <property type="project" value="TreeGrafter"/>
</dbReference>
<accession>A0A7W7MMM0</accession>
<feature type="domain" description="Membrane insertase YidC/Oxa/ALB C-terminal" evidence="14">
    <location>
        <begin position="36"/>
        <end position="222"/>
    </location>
</feature>
<keyword evidence="16" id="KW-1185">Reference proteome</keyword>
<evidence type="ECO:0000259" key="14">
    <source>
        <dbReference type="Pfam" id="PF02096"/>
    </source>
</evidence>
<evidence type="ECO:0000256" key="10">
    <source>
        <dbReference type="ARBA" id="ARBA00033245"/>
    </source>
</evidence>
<dbReference type="InterPro" id="IPR028055">
    <property type="entry name" value="YidC/Oxa/ALB_C"/>
</dbReference>
<evidence type="ECO:0000256" key="13">
    <source>
        <dbReference type="SAM" id="Phobius"/>
    </source>
</evidence>
<dbReference type="Pfam" id="PF02096">
    <property type="entry name" value="60KD_IMP"/>
    <property type="match status" value="1"/>
</dbReference>
<comment type="subcellular location">
    <subcellularLocation>
        <location evidence="1 12">Membrane</location>
        <topology evidence="1 12">Multi-pass membrane protein</topology>
    </subcellularLocation>
</comment>
<keyword evidence="4 12" id="KW-0812">Transmembrane</keyword>
<organism evidence="15 16">
    <name type="scientific">Actinoplanes digitatis</name>
    <dbReference type="NCBI Taxonomy" id="1868"/>
    <lineage>
        <taxon>Bacteria</taxon>
        <taxon>Bacillati</taxon>
        <taxon>Actinomycetota</taxon>
        <taxon>Actinomycetes</taxon>
        <taxon>Micromonosporales</taxon>
        <taxon>Micromonosporaceae</taxon>
        <taxon>Actinoplanes</taxon>
    </lineage>
</organism>
<dbReference type="RefSeq" id="WP_184989670.1">
    <property type="nucleotide sequence ID" value="NZ_BOMK01000099.1"/>
</dbReference>
<name>A0A7W7MMM0_9ACTN</name>
<evidence type="ECO:0000256" key="8">
    <source>
        <dbReference type="ARBA" id="ARBA00026028"/>
    </source>
</evidence>
<feature type="transmembrane region" description="Helical" evidence="13">
    <location>
        <begin position="140"/>
        <end position="164"/>
    </location>
</feature>
<evidence type="ECO:0000256" key="12">
    <source>
        <dbReference type="RuleBase" id="RU003945"/>
    </source>
</evidence>